<evidence type="ECO:0000256" key="3">
    <source>
        <dbReference type="ARBA" id="ARBA00022692"/>
    </source>
</evidence>
<dbReference type="InterPro" id="IPR027417">
    <property type="entry name" value="P-loop_NTPase"/>
</dbReference>
<dbReference type="GO" id="GO:0042626">
    <property type="term" value="F:ATPase-coupled transmembrane transporter activity"/>
    <property type="evidence" value="ECO:0007669"/>
    <property type="project" value="TreeGrafter"/>
</dbReference>
<dbReference type="PANTHER" id="PTHR48041:SF139">
    <property type="entry name" value="PROTEIN SCARLET"/>
    <property type="match status" value="1"/>
</dbReference>
<evidence type="ECO:0000259" key="6">
    <source>
        <dbReference type="Pfam" id="PF00005"/>
    </source>
</evidence>
<organism evidence="7 8">
    <name type="scientific">Haematococcus lacustris</name>
    <name type="common">Green alga</name>
    <name type="synonym">Haematococcus pluvialis</name>
    <dbReference type="NCBI Taxonomy" id="44745"/>
    <lineage>
        <taxon>Eukaryota</taxon>
        <taxon>Viridiplantae</taxon>
        <taxon>Chlorophyta</taxon>
        <taxon>core chlorophytes</taxon>
        <taxon>Chlorophyceae</taxon>
        <taxon>CS clade</taxon>
        <taxon>Chlamydomonadales</taxon>
        <taxon>Haematococcaceae</taxon>
        <taxon>Haematococcus</taxon>
    </lineage>
</organism>
<evidence type="ECO:0000256" key="4">
    <source>
        <dbReference type="ARBA" id="ARBA00022989"/>
    </source>
</evidence>
<evidence type="ECO:0000313" key="8">
    <source>
        <dbReference type="Proteomes" id="UP000485058"/>
    </source>
</evidence>
<sequence length="146" mass="15512">MHALLGPSGAGKSTLMDMLTQRKQVGQLSGQLLLNGRVAGPRAIVHRSAYVPQEDMFVPVMTARETLRFFAAMRLPTRLSSGARDARVEQVLAAVGLTHCQHTMVGGQLPGGLQLRGLSGGEKKRLSLAVGIIAAPAILFLDEPTC</sequence>
<keyword evidence="5" id="KW-0472">Membrane</keyword>
<evidence type="ECO:0000313" key="7">
    <source>
        <dbReference type="EMBL" id="GFH24392.1"/>
    </source>
</evidence>
<gene>
    <name evidence="7" type="ORF">HaLaN_22181</name>
</gene>
<feature type="non-terminal residue" evidence="7">
    <location>
        <position position="1"/>
    </location>
</feature>
<evidence type="ECO:0000256" key="1">
    <source>
        <dbReference type="ARBA" id="ARBA00004141"/>
    </source>
</evidence>
<proteinExistence type="predicted"/>
<dbReference type="EMBL" id="BLLF01002525">
    <property type="protein sequence ID" value="GFH24392.1"/>
    <property type="molecule type" value="Genomic_DNA"/>
</dbReference>
<evidence type="ECO:0000256" key="2">
    <source>
        <dbReference type="ARBA" id="ARBA00022448"/>
    </source>
</evidence>
<dbReference type="PANTHER" id="PTHR48041">
    <property type="entry name" value="ABC TRANSPORTER G FAMILY MEMBER 28"/>
    <property type="match status" value="1"/>
</dbReference>
<dbReference type="Proteomes" id="UP000485058">
    <property type="component" value="Unassembled WGS sequence"/>
</dbReference>
<evidence type="ECO:0000256" key="5">
    <source>
        <dbReference type="ARBA" id="ARBA00023136"/>
    </source>
</evidence>
<dbReference type="Gene3D" id="3.40.50.300">
    <property type="entry name" value="P-loop containing nucleotide triphosphate hydrolases"/>
    <property type="match status" value="1"/>
</dbReference>
<dbReference type="GO" id="GO:0016020">
    <property type="term" value="C:membrane"/>
    <property type="evidence" value="ECO:0007669"/>
    <property type="project" value="UniProtKB-SubCell"/>
</dbReference>
<reference evidence="7 8" key="1">
    <citation type="submission" date="2020-02" db="EMBL/GenBank/DDBJ databases">
        <title>Draft genome sequence of Haematococcus lacustris strain NIES-144.</title>
        <authorList>
            <person name="Morimoto D."/>
            <person name="Nakagawa S."/>
            <person name="Yoshida T."/>
            <person name="Sawayama S."/>
        </authorList>
    </citation>
    <scope>NUCLEOTIDE SEQUENCE [LARGE SCALE GENOMIC DNA]</scope>
    <source>
        <strain evidence="7 8">NIES-144</strain>
    </source>
</reference>
<dbReference type="Pfam" id="PF00005">
    <property type="entry name" value="ABC_tran"/>
    <property type="match status" value="1"/>
</dbReference>
<dbReference type="SUPFAM" id="SSF52540">
    <property type="entry name" value="P-loop containing nucleoside triphosphate hydrolases"/>
    <property type="match status" value="1"/>
</dbReference>
<dbReference type="GO" id="GO:0016887">
    <property type="term" value="F:ATP hydrolysis activity"/>
    <property type="evidence" value="ECO:0007669"/>
    <property type="project" value="InterPro"/>
</dbReference>
<dbReference type="GO" id="GO:0005524">
    <property type="term" value="F:ATP binding"/>
    <property type="evidence" value="ECO:0007669"/>
    <property type="project" value="InterPro"/>
</dbReference>
<name>A0A6A0A3J1_HAELA</name>
<comment type="caution">
    <text evidence="7">The sequence shown here is derived from an EMBL/GenBank/DDBJ whole genome shotgun (WGS) entry which is preliminary data.</text>
</comment>
<comment type="subcellular location">
    <subcellularLocation>
        <location evidence="1">Membrane</location>
        <topology evidence="1">Multi-pass membrane protein</topology>
    </subcellularLocation>
</comment>
<dbReference type="InterPro" id="IPR003439">
    <property type="entry name" value="ABC_transporter-like_ATP-bd"/>
</dbReference>
<keyword evidence="3" id="KW-0812">Transmembrane</keyword>
<keyword evidence="8" id="KW-1185">Reference proteome</keyword>
<protein>
    <submittedName>
        <fullName evidence="7">ABC transporter G family protein</fullName>
    </submittedName>
</protein>
<keyword evidence="2" id="KW-0813">Transport</keyword>
<dbReference type="InterPro" id="IPR050352">
    <property type="entry name" value="ABCG_transporters"/>
</dbReference>
<accession>A0A6A0A3J1</accession>
<feature type="non-terminal residue" evidence="7">
    <location>
        <position position="146"/>
    </location>
</feature>
<feature type="domain" description="ABC transporter" evidence="6">
    <location>
        <begin position="2"/>
        <end position="145"/>
    </location>
</feature>
<keyword evidence="4" id="KW-1133">Transmembrane helix</keyword>
<dbReference type="AlphaFoldDB" id="A0A6A0A3J1"/>